<dbReference type="InterPro" id="IPR036457">
    <property type="entry name" value="PPM-type-like_dom_sf"/>
</dbReference>
<feature type="domain" description="GAF" evidence="2">
    <location>
        <begin position="294"/>
        <end position="458"/>
    </location>
</feature>
<dbReference type="InterPro" id="IPR001932">
    <property type="entry name" value="PPM-type_phosphatase-like_dom"/>
</dbReference>
<dbReference type="EMBL" id="JACCAC010000001">
    <property type="protein sequence ID" value="NYG54631.1"/>
    <property type="molecule type" value="Genomic_DNA"/>
</dbReference>
<evidence type="ECO:0000313" key="5">
    <source>
        <dbReference type="Proteomes" id="UP000544110"/>
    </source>
</evidence>
<dbReference type="InterPro" id="IPR003018">
    <property type="entry name" value="GAF"/>
</dbReference>
<dbReference type="InterPro" id="IPR052016">
    <property type="entry name" value="Bact_Sigma-Reg"/>
</dbReference>
<dbReference type="SUPFAM" id="SSF81606">
    <property type="entry name" value="PP2C-like"/>
    <property type="match status" value="1"/>
</dbReference>
<evidence type="ECO:0000256" key="1">
    <source>
        <dbReference type="ARBA" id="ARBA00022801"/>
    </source>
</evidence>
<dbReference type="PANTHER" id="PTHR43156">
    <property type="entry name" value="STAGE II SPORULATION PROTEIN E-RELATED"/>
    <property type="match status" value="1"/>
</dbReference>
<keyword evidence="1" id="KW-0378">Hydrolase</keyword>
<keyword evidence="5" id="KW-1185">Reference proteome</keyword>
<comment type="caution">
    <text evidence="4">The sequence shown here is derived from an EMBL/GenBank/DDBJ whole genome shotgun (WGS) entry which is preliminary data.</text>
</comment>
<evidence type="ECO:0000259" key="3">
    <source>
        <dbReference type="SMART" id="SM00331"/>
    </source>
</evidence>
<protein>
    <submittedName>
        <fullName evidence="4">Serine phosphatase RsbU (Regulator of sigma subunit)</fullName>
    </submittedName>
</protein>
<proteinExistence type="predicted"/>
<evidence type="ECO:0000259" key="2">
    <source>
        <dbReference type="SMART" id="SM00065"/>
    </source>
</evidence>
<dbReference type="SMART" id="SM00331">
    <property type="entry name" value="PP2C_SIG"/>
    <property type="match status" value="1"/>
</dbReference>
<dbReference type="RefSeq" id="WP_179517216.1">
    <property type="nucleotide sequence ID" value="NZ_JACCAC010000001.1"/>
</dbReference>
<dbReference type="AlphaFoldDB" id="A0A7Y9RSX2"/>
<dbReference type="Gene3D" id="3.60.40.10">
    <property type="entry name" value="PPM-type phosphatase domain"/>
    <property type="match status" value="1"/>
</dbReference>
<dbReference type="Gene3D" id="3.30.450.40">
    <property type="match status" value="2"/>
</dbReference>
<name>A0A7Y9RSX2_9ACTN</name>
<sequence>MRSHLSRASVWPAAGLLLLAALVATDLLTGRQVNGVYGAGAVLAAIRTDARRTGAVAAVALVASLASGVWNDNVGSVDWSVRFASCALLCGLAVAVAGANHRRQRQLAETTALAQRVLDALAVELTGARTVREVVDGFVGHAVATLGASSAMVLTLDSDDVLRTVSWHGRGGDGADQYREIPLAADLPGPLAVRQRTDVHYRSVDEIVAAFPDLAGYYTEDRSLHLLPLHRGETTLGLLALTFPPALFRPAQDGFLHSLAGALTSAVQRAVELEADDAATQRTVLLAEASSTLSRSLSLQTTLDEVCRLLVPRFADWCSVQLLRDGQLETVAVQHRDPDTTAWAWSMRCAFPTRMDAAQGAAAVLRTGRSELYPFISADQVERAATGEEHLAVLRRLGLTSAVIAPLRDRGGTVVGVVALIHAESGRRYGEEDLAFLEEIADRAAVALDTATTFEHQTERLAEVTLVAEAAQRAILAPPPQRSGPLTLSARYLSAATEAQVGGDLYEVVPSATSSRLLVGDVRGKGLGAVRTATVVLGAFRSAAADTDDVAAIARDVDRRIVPYLADAEDFVTAVVVAVEHDGCFRVASCGHPPPYRLRPDGRVEALAVEPSRPLGLGAEPVVAEGRLCAGERLLLFTDGMLEARTPDGDFVDPAPFLPAVGAAAFDTALDPLLASLREAAGHALDDDLALLLVGYDPAG</sequence>
<dbReference type="SUPFAM" id="SSF55781">
    <property type="entry name" value="GAF domain-like"/>
    <property type="match status" value="2"/>
</dbReference>
<gene>
    <name evidence="4" type="ORF">BJ989_000935</name>
</gene>
<dbReference type="SMART" id="SM00065">
    <property type="entry name" value="GAF"/>
    <property type="match status" value="1"/>
</dbReference>
<dbReference type="Pfam" id="PF01590">
    <property type="entry name" value="GAF"/>
    <property type="match status" value="1"/>
</dbReference>
<feature type="domain" description="PPM-type phosphatase" evidence="3">
    <location>
        <begin position="487"/>
        <end position="696"/>
    </location>
</feature>
<dbReference type="Pfam" id="PF07228">
    <property type="entry name" value="SpoIIE"/>
    <property type="match status" value="1"/>
</dbReference>
<organism evidence="4 5">
    <name type="scientific">Nocardioides perillae</name>
    <dbReference type="NCBI Taxonomy" id="1119534"/>
    <lineage>
        <taxon>Bacteria</taxon>
        <taxon>Bacillati</taxon>
        <taxon>Actinomycetota</taxon>
        <taxon>Actinomycetes</taxon>
        <taxon>Propionibacteriales</taxon>
        <taxon>Nocardioidaceae</taxon>
        <taxon>Nocardioides</taxon>
    </lineage>
</organism>
<accession>A0A7Y9RSX2</accession>
<dbReference type="PANTHER" id="PTHR43156:SF2">
    <property type="entry name" value="STAGE II SPORULATION PROTEIN E"/>
    <property type="match status" value="1"/>
</dbReference>
<dbReference type="InterPro" id="IPR029016">
    <property type="entry name" value="GAF-like_dom_sf"/>
</dbReference>
<dbReference type="Proteomes" id="UP000544110">
    <property type="component" value="Unassembled WGS sequence"/>
</dbReference>
<dbReference type="GO" id="GO:0016791">
    <property type="term" value="F:phosphatase activity"/>
    <property type="evidence" value="ECO:0007669"/>
    <property type="project" value="TreeGrafter"/>
</dbReference>
<evidence type="ECO:0000313" key="4">
    <source>
        <dbReference type="EMBL" id="NYG54631.1"/>
    </source>
</evidence>
<reference evidence="4 5" key="1">
    <citation type="submission" date="2020-07" db="EMBL/GenBank/DDBJ databases">
        <title>Sequencing the genomes of 1000 actinobacteria strains.</title>
        <authorList>
            <person name="Klenk H.-P."/>
        </authorList>
    </citation>
    <scope>NUCLEOTIDE SEQUENCE [LARGE SCALE GENOMIC DNA]</scope>
    <source>
        <strain evidence="4 5">DSM 24552</strain>
    </source>
</reference>